<keyword evidence="1" id="KW-0812">Transmembrane</keyword>
<dbReference type="EMBL" id="CAJOAY010013311">
    <property type="protein sequence ID" value="CAF4263913.1"/>
    <property type="molecule type" value="Genomic_DNA"/>
</dbReference>
<sequence length="119" mass="13935">MSENSNTSDNSGSLNSQEFSRINYSILQIGQVLSLPVYLFVFFHILTNKVQRKSLHNHVILVLLLFNFLQILFDVSLLLIWLHRGIVKPAIPATCYFWNFIDYWAYYTSFLVMLWAALE</sequence>
<organism evidence="2 3">
    <name type="scientific">Adineta steineri</name>
    <dbReference type="NCBI Taxonomy" id="433720"/>
    <lineage>
        <taxon>Eukaryota</taxon>
        <taxon>Metazoa</taxon>
        <taxon>Spiralia</taxon>
        <taxon>Gnathifera</taxon>
        <taxon>Rotifera</taxon>
        <taxon>Eurotatoria</taxon>
        <taxon>Bdelloidea</taxon>
        <taxon>Adinetida</taxon>
        <taxon>Adinetidae</taxon>
        <taxon>Adineta</taxon>
    </lineage>
</organism>
<feature type="transmembrane region" description="Helical" evidence="1">
    <location>
        <begin position="59"/>
        <end position="81"/>
    </location>
</feature>
<protein>
    <recommendedName>
        <fullName evidence="4">G-protein coupled receptors family 1 profile domain-containing protein</fullName>
    </recommendedName>
</protein>
<evidence type="ECO:0000256" key="1">
    <source>
        <dbReference type="SAM" id="Phobius"/>
    </source>
</evidence>
<dbReference type="Gene3D" id="1.20.1070.10">
    <property type="entry name" value="Rhodopsin 7-helix transmembrane proteins"/>
    <property type="match status" value="1"/>
</dbReference>
<evidence type="ECO:0008006" key="4">
    <source>
        <dbReference type="Google" id="ProtNLM"/>
    </source>
</evidence>
<comment type="caution">
    <text evidence="2">The sequence shown here is derived from an EMBL/GenBank/DDBJ whole genome shotgun (WGS) entry which is preliminary data.</text>
</comment>
<keyword evidence="1" id="KW-1133">Transmembrane helix</keyword>
<proteinExistence type="predicted"/>
<accession>A0A820FIE5</accession>
<feature type="non-terminal residue" evidence="2">
    <location>
        <position position="119"/>
    </location>
</feature>
<name>A0A820FIE5_9BILA</name>
<feature type="transmembrane region" description="Helical" evidence="1">
    <location>
        <begin position="101"/>
        <end position="118"/>
    </location>
</feature>
<evidence type="ECO:0000313" key="3">
    <source>
        <dbReference type="Proteomes" id="UP000663881"/>
    </source>
</evidence>
<dbReference type="SUPFAM" id="SSF81321">
    <property type="entry name" value="Family A G protein-coupled receptor-like"/>
    <property type="match status" value="1"/>
</dbReference>
<dbReference type="AlphaFoldDB" id="A0A820FIE5"/>
<evidence type="ECO:0000313" key="2">
    <source>
        <dbReference type="EMBL" id="CAF4263913.1"/>
    </source>
</evidence>
<keyword evidence="1" id="KW-0472">Membrane</keyword>
<feature type="transmembrane region" description="Helical" evidence="1">
    <location>
        <begin position="26"/>
        <end position="47"/>
    </location>
</feature>
<dbReference type="Proteomes" id="UP000663881">
    <property type="component" value="Unassembled WGS sequence"/>
</dbReference>
<gene>
    <name evidence="2" type="ORF">OKA104_LOCUS44283</name>
</gene>
<reference evidence="2" key="1">
    <citation type="submission" date="2021-02" db="EMBL/GenBank/DDBJ databases">
        <authorList>
            <person name="Nowell W R."/>
        </authorList>
    </citation>
    <scope>NUCLEOTIDE SEQUENCE</scope>
</reference>